<dbReference type="FunFam" id="3.40.47.10:FF:000019">
    <property type="entry name" value="Polyketide synthase type I"/>
    <property type="match status" value="1"/>
</dbReference>
<dbReference type="Gene3D" id="3.40.366.10">
    <property type="entry name" value="Malonyl-Coenzyme A Acyl Carrier Protein, domain 2"/>
    <property type="match status" value="1"/>
</dbReference>
<feature type="active site" description="Proton acceptor; for dehydratase activity" evidence="6">
    <location>
        <position position="1002"/>
    </location>
</feature>
<evidence type="ECO:0000259" key="9">
    <source>
        <dbReference type="PROSITE" id="PS52019"/>
    </source>
</evidence>
<feature type="domain" description="Carrier" evidence="7">
    <location>
        <begin position="2407"/>
        <end position="2484"/>
    </location>
</feature>
<keyword evidence="3" id="KW-0808">Transferase</keyword>
<dbReference type="InterPro" id="IPR029063">
    <property type="entry name" value="SAM-dependent_MTases_sf"/>
</dbReference>
<evidence type="ECO:0000256" key="3">
    <source>
        <dbReference type="ARBA" id="ARBA00022679"/>
    </source>
</evidence>
<dbReference type="InterPro" id="IPR018201">
    <property type="entry name" value="Ketoacyl_synth_AS"/>
</dbReference>
<dbReference type="Pfam" id="PF21089">
    <property type="entry name" value="PKS_DH_N"/>
    <property type="match status" value="1"/>
</dbReference>
<evidence type="ECO:0000256" key="4">
    <source>
        <dbReference type="ARBA" id="ARBA00023002"/>
    </source>
</evidence>
<dbReference type="InterPro" id="IPR020807">
    <property type="entry name" value="PKS_DH"/>
</dbReference>
<feature type="domain" description="Ketosynthase family 3 (KS3)" evidence="8">
    <location>
        <begin position="8"/>
        <end position="454"/>
    </location>
</feature>
<dbReference type="InterPro" id="IPR036291">
    <property type="entry name" value="NAD(P)-bd_dom_sf"/>
</dbReference>
<evidence type="ECO:0000256" key="6">
    <source>
        <dbReference type="PROSITE-ProRule" id="PRU01363"/>
    </source>
</evidence>
<reference evidence="10" key="2">
    <citation type="submission" date="2023-06" db="EMBL/GenBank/DDBJ databases">
        <authorList>
            <consortium name="Lawrence Berkeley National Laboratory"/>
            <person name="Mondo S.J."/>
            <person name="Hensen N."/>
            <person name="Bonometti L."/>
            <person name="Westerberg I."/>
            <person name="Brannstrom I.O."/>
            <person name="Guillou S."/>
            <person name="Cros-Aarteil S."/>
            <person name="Calhoun S."/>
            <person name="Haridas S."/>
            <person name="Kuo A."/>
            <person name="Pangilinan J."/>
            <person name="Riley R."/>
            <person name="Labutti K."/>
            <person name="Andreopoulos B."/>
            <person name="Lipzen A."/>
            <person name="Chen C."/>
            <person name="Yanf M."/>
            <person name="Daum C."/>
            <person name="Ng V."/>
            <person name="Clum A."/>
            <person name="Steindorff A."/>
            <person name="Ohm R."/>
            <person name="Martin F."/>
            <person name="Silar P."/>
            <person name="Natvig D."/>
            <person name="Lalanne C."/>
            <person name="Gautier V."/>
            <person name="Ament-Velasquez S.L."/>
            <person name="Kruys A."/>
            <person name="Hutchinson M.I."/>
            <person name="Powell A.J."/>
            <person name="Barry K."/>
            <person name="Miller A.N."/>
            <person name="Grigoriev I.V."/>
            <person name="Debuchy R."/>
            <person name="Gladieux P."/>
            <person name="Thoren M.H."/>
            <person name="Johannesson H."/>
        </authorList>
    </citation>
    <scope>NUCLEOTIDE SEQUENCE</scope>
    <source>
        <strain evidence="10">PSN324</strain>
    </source>
</reference>
<keyword evidence="5" id="KW-0511">Multifunctional enzyme</keyword>
<dbReference type="SUPFAM" id="SSF53335">
    <property type="entry name" value="S-adenosyl-L-methionine-dependent methyltransferases"/>
    <property type="match status" value="1"/>
</dbReference>
<evidence type="ECO:0000256" key="1">
    <source>
        <dbReference type="ARBA" id="ARBA00022450"/>
    </source>
</evidence>
<evidence type="ECO:0000313" key="10">
    <source>
        <dbReference type="EMBL" id="KAK4466132.1"/>
    </source>
</evidence>
<protein>
    <submittedName>
        <fullName evidence="10">Uncharacterized protein</fullName>
    </submittedName>
</protein>
<dbReference type="InterPro" id="IPR049552">
    <property type="entry name" value="PKS_DH_N"/>
</dbReference>
<dbReference type="InterPro" id="IPR014031">
    <property type="entry name" value="Ketoacyl_synth_C"/>
</dbReference>
<dbReference type="Gene3D" id="3.40.50.720">
    <property type="entry name" value="NAD(P)-binding Rossmann-like Domain"/>
    <property type="match status" value="2"/>
</dbReference>
<dbReference type="SUPFAM" id="SSF47336">
    <property type="entry name" value="ACP-like"/>
    <property type="match status" value="1"/>
</dbReference>
<dbReference type="Gene3D" id="1.10.1200.10">
    <property type="entry name" value="ACP-like"/>
    <property type="match status" value="1"/>
</dbReference>
<dbReference type="CDD" id="cd00833">
    <property type="entry name" value="PKS"/>
    <property type="match status" value="1"/>
</dbReference>
<dbReference type="InterPro" id="IPR009081">
    <property type="entry name" value="PP-bd_ACP"/>
</dbReference>
<dbReference type="SMART" id="SM00827">
    <property type="entry name" value="PKS_AT"/>
    <property type="match status" value="1"/>
</dbReference>
<dbReference type="GO" id="GO:0016491">
    <property type="term" value="F:oxidoreductase activity"/>
    <property type="evidence" value="ECO:0007669"/>
    <property type="project" value="UniProtKB-KW"/>
</dbReference>
<dbReference type="PANTHER" id="PTHR43775">
    <property type="entry name" value="FATTY ACID SYNTHASE"/>
    <property type="match status" value="1"/>
</dbReference>
<dbReference type="InterPro" id="IPR057326">
    <property type="entry name" value="KR_dom"/>
</dbReference>
<feature type="active site" description="Proton donor; for dehydratase activity" evidence="6">
    <location>
        <position position="1177"/>
    </location>
</feature>
<dbReference type="SMART" id="SM00823">
    <property type="entry name" value="PKS_PP"/>
    <property type="match status" value="1"/>
</dbReference>
<dbReference type="PROSITE" id="PS00606">
    <property type="entry name" value="KS3_1"/>
    <property type="match status" value="1"/>
</dbReference>
<dbReference type="Proteomes" id="UP001321749">
    <property type="component" value="Unassembled WGS sequence"/>
</dbReference>
<evidence type="ECO:0000256" key="2">
    <source>
        <dbReference type="ARBA" id="ARBA00022553"/>
    </source>
</evidence>
<accession>A0AAV9I3N2</accession>
<dbReference type="SUPFAM" id="SSF53901">
    <property type="entry name" value="Thiolase-like"/>
    <property type="match status" value="1"/>
</dbReference>
<evidence type="ECO:0000259" key="7">
    <source>
        <dbReference type="PROSITE" id="PS50075"/>
    </source>
</evidence>
<dbReference type="Pfam" id="PF08659">
    <property type="entry name" value="KR"/>
    <property type="match status" value="1"/>
</dbReference>
<feature type="region of interest" description="C-terminal hotdog fold" evidence="6">
    <location>
        <begin position="1118"/>
        <end position="1274"/>
    </location>
</feature>
<evidence type="ECO:0000313" key="11">
    <source>
        <dbReference type="Proteomes" id="UP001321749"/>
    </source>
</evidence>
<keyword evidence="1" id="KW-0596">Phosphopantetheine</keyword>
<feature type="region of interest" description="N-terminal hotdog fold" evidence="6">
    <location>
        <begin position="970"/>
        <end position="1103"/>
    </location>
</feature>
<dbReference type="InterPro" id="IPR014043">
    <property type="entry name" value="Acyl_transferase_dom"/>
</dbReference>
<dbReference type="Gene3D" id="3.40.50.150">
    <property type="entry name" value="Vaccinia Virus protein VP39"/>
    <property type="match status" value="1"/>
</dbReference>
<dbReference type="InterPro" id="IPR036736">
    <property type="entry name" value="ACP-like_sf"/>
</dbReference>
<name>A0AAV9I3N2_9PEZI</name>
<dbReference type="Pfam" id="PF00698">
    <property type="entry name" value="Acyl_transf_1"/>
    <property type="match status" value="1"/>
</dbReference>
<dbReference type="SUPFAM" id="SSF55048">
    <property type="entry name" value="Probable ACP-binding domain of malonyl-CoA ACP transacylase"/>
    <property type="match status" value="1"/>
</dbReference>
<sequence>MSYKTPTSEPIAIVGTACRFAGGATSPSRLWDVLANPTDLTQAIPKDRFNIDAFYHEDGEYHGTTNSPKAYFLEQDHRVFDASFFNIAPREAEAIDPQQRMLLEVVYEALESAGFTIQQHAGTKVGVFAGLMTGDYDTLSQRDELHTSQYYATGNARSILSNRLSYFFDFRGPSMTIDTACSSSLVALHQAVLSLRSGECDMACVAGANLILTPEQFIVESNLHMLSPSGHCRHFDAECDGYARGEGIAAMFIRPLSKALANGDHIISVIRETATNSDGRSKGITMPNWEAQSALIQDTYSRTGLDIQSVQDRCQYFECHGTGTAAGDPNEAHAIHDAFFGRNATTETDDQPTKEVSGKTPVLHVGSVKTVIGHTEGAAGLAGVLKVIESMRHNKIPPNMHLDTLNPNVAKFYGHLLVSTSLHPWPAVPEGQPKRASVNSFGFGGSNAHVIVEEYTPELHNAAAESFNPSLKAASVATEVDRPSQNIQVCLPLLLSAASPATLLRIVVNYRDYLSRNSTSSIQNVAWHTARLTSFPYRVAVASTSTSGLINELNILINKANKSSSLAIGDRARSKAGQMKILGIFTGQGAQWATMSRGLLLSSQTFATTIHSLDKILQTCSDPPSWTLEQEIMAEKGLSRVQTPSISQPLCTAIQIALVDLLRNLGITFHTVVGHSSGEIAAAYAAGRISARDAILISHYRGLSVRLASKSRAAKGGMMAVGLSRKEAAELCAQKEYSQAICVAASNSPESVTISGDLDIINDAADYLTSKHTFARVLQVDAAYHSPHMEAPAAEYLEKMRACNILPSAEGNGINWVSSVHGAGKAGNSELTALYWKNNMVSPVLFYEAMKDALQQFGPFDCAIEVGPHAQLKSAVLATMEEVGAAIPYSGLLDRRMDDRVAFASFLGWMWAELGAPNSQIRQFVRASMQPDIVDSRIIDAPSYPWDHSQIHWRESRISREYHFKTEKPHELLGVRTRDDDKHQMRWRNILRPEKLPWTRHHSFQGQPLLPASAYLIMALDAAQVAAAGKPACLVEIRDLRFPSGITLEPDTPGVECLFSLTIEQESQEKIEASVMLSSTIADGRTDMKKNFTGKITIFLGKPSADVLPFRAKHRAETLNASPDAFYRMMVGTGLDYTGPFQGLQELQRRYNFSSATLRKYHPEDTTNLRISPATLDSCLQTAFVTISSPGDNAIWTSFLPLEIDCVRFNVAICDIKDRNDMLAVDAYMTRATPFARQAPASFTADIEIFDPKGQLEIQIEGLTVGSFSSTKPEDDYELYLTTQLDVDPDDEIVGTSLEEIHAHSPMLIESCQRVASFYANATSSTKLCEGPQKFLTSGAGNSNVQLDKTAWSGQTEETLDQFIRTSPYSASLAFVRRLGKNMPDVLGGMLPTIVEEAHQLLGFQRHISRVIRQIAHKYPRMNVLGLTDPELGLSEHILSGLGEAFLSYRVGAQPEKDLNDRTHLTNALRKKIMVDALDLETDTTNDLGLYDLAVVTTSLFEDQKAGAVLRRICGMMRPGGFLMLLNVSRNPLRDRMRSAADAGPKQRMPITPPDWPDVLDQCGFVCTVRNSHQFYPPGFSLIVRQVESKEKEMLQRPLQHLQESPLTEHILVVGGKKLWTSLISSAVSKALLPYCGHITSIETLDELNPIGASSVTAALFLNDLDEGALATMTEKRMDILKLLLRPEMKVLWVTLGARFHNPDHAATFGFTRTMAAEIPGLAIQTLDLDTIDTAPAVDAITETLARLLVRSVIHSTTEDSNPLWITEPEVHFEDGRRLVPRVLPWKEGNARVNAPRRVMSEMVNTVEKMVRIVATGSVNGRYSTEVAKCDPTHRAPSDAPTLQVEYSTVDALNLGFGLWGHVCIGRDTQSFATQVALSTSNASYIVTPSTCVSNLGSSPAVIDQPLFVGLLVRYLFAITVANKVQEKPFPLTEPAVIANMVHRPVLLVEPDEMLHQCVGDIFDKRGVLYTVCTTDEARSKRTPSLVFIHSGMPTRQVQNIMPIGGGWLFDFLPKSEKLSTMLKSSLPTHCKYTHYSDWLGPMNQQASDVLDVASIWQDAVQLSLTKLKKLSSSAVEPALISVPDLLESQEPAMTFQLLNWKANRVISHIIRPLACTSALSPNKTYVLIGLTRDFGQSLCTLLVSQGARHIILASRSPPKTTPTWQTEMLSRGIFVGFEALDVTSMDRVAAFKAKLAESLPPVGGVVNGAMVLDDRVFSQMPLDSLQRVMGPKTIGSKNLDQVFSSPDMDFFIMTSSFAAIGGHAGQSNYAAANMYTNGLAASRRRRGLVGSVLNIGVIYGLGFLHREKDNLYEGLEREGYPPISERDIHHMFVEAIMAGKPVPDQIYDITTGLRRFQANNPSLPWHNDPRFSHYTRREDDSDVAVDINGSKKSLKELIDAAQDKSAVIKVLELAFIERMQTQLMLAEGAVKSHQSIVELGVDSLAAVEIRSWVWKSVGFDVPVMKLLGGITTSELCEDIATSITETRITAPKLSSSMLLSRDNSAVTSKNSSSIVDNVVPSHQRILSGSVRHPPAPWPASATTAAEQIDAKAVAKKVVDSINDALSATPKDHAAVASLFRGGSSPSDGDDNAFWRDHLGLSWELRTLKGKTKIQDFLGENLKNLVKSARGRGRGVVRLVEEEQQQGRNGGGGLGGGGGAWKIWTIFTTLEGLNGFEEPLGGLRSEGVKHGGMVGRKNWRERREEEAEFADGGSPEVLVIGAGQGGLTIAARLKMLGVSTLIVDKNERVGDNWRKRYHQLVLHDPVWYDHMPYLPFPEFWPIFTPKDKLADWFESYVKTLELNVWMESEVESSQWDADKKEWSVTLKKGPDGKRRKMNPKHVVLCTGHSGKPYMPQINGMDGFKGDVMCHSSAFAGARESGKGKKAVVVGACNSSHDICQDFYEHGYEVTMVQRSTTCVVSSKAALKVLMAVLYEQGGPPVEDSDIWLHGWPSQILKSIQVDLAKIQRDLDKDLLEGLEKAGFKTDTGIDEGGLFPKYMQRGGGYYIDVGMSQLIVDGKVKVKQGQEIVEVLPNGLKFADGTELEADEIVFATGYDTMRGTAGAILGDEVASQTEDIWGWDEEGEMRGVWKQSGHPGFWYHAGNLALTRYYSRVLALQIKGKLQGWVE</sequence>
<dbReference type="InterPro" id="IPR006162">
    <property type="entry name" value="Ppantetheine_attach_site"/>
</dbReference>
<dbReference type="Pfam" id="PF00109">
    <property type="entry name" value="ketoacyl-synt"/>
    <property type="match status" value="1"/>
</dbReference>
<feature type="domain" description="PKS/mFAS DH" evidence="9">
    <location>
        <begin position="970"/>
        <end position="1274"/>
    </location>
</feature>
<dbReference type="InterPro" id="IPR049551">
    <property type="entry name" value="PKS_DH_C"/>
</dbReference>
<proteinExistence type="predicted"/>
<dbReference type="InterPro" id="IPR013968">
    <property type="entry name" value="PKS_KR"/>
</dbReference>
<dbReference type="PROSITE" id="PS52019">
    <property type="entry name" value="PKS_MFAS_DH"/>
    <property type="match status" value="1"/>
</dbReference>
<dbReference type="SMART" id="SM00825">
    <property type="entry name" value="PKS_KS"/>
    <property type="match status" value="1"/>
</dbReference>
<dbReference type="Pfam" id="PF16197">
    <property type="entry name" value="KAsynt_C_assoc"/>
    <property type="match status" value="1"/>
</dbReference>
<dbReference type="SUPFAM" id="SSF52151">
    <property type="entry name" value="FabD/lysophospholipase-like"/>
    <property type="match status" value="1"/>
</dbReference>
<dbReference type="InterPro" id="IPR032821">
    <property type="entry name" value="PKS_assoc"/>
</dbReference>
<dbReference type="PANTHER" id="PTHR43775:SF20">
    <property type="entry name" value="HYBRID PKS-NRPS SYNTHETASE APDA"/>
    <property type="match status" value="1"/>
</dbReference>
<dbReference type="SUPFAM" id="SSF51905">
    <property type="entry name" value="FAD/NAD(P)-binding domain"/>
    <property type="match status" value="1"/>
</dbReference>
<dbReference type="Pfam" id="PF07992">
    <property type="entry name" value="Pyr_redox_2"/>
    <property type="match status" value="1"/>
</dbReference>
<reference evidence="10" key="1">
    <citation type="journal article" date="2023" name="Mol. Phylogenet. Evol.">
        <title>Genome-scale phylogeny and comparative genomics of the fungal order Sordariales.</title>
        <authorList>
            <person name="Hensen N."/>
            <person name="Bonometti L."/>
            <person name="Westerberg I."/>
            <person name="Brannstrom I.O."/>
            <person name="Guillou S."/>
            <person name="Cros-Aarteil S."/>
            <person name="Calhoun S."/>
            <person name="Haridas S."/>
            <person name="Kuo A."/>
            <person name="Mondo S."/>
            <person name="Pangilinan J."/>
            <person name="Riley R."/>
            <person name="LaButti K."/>
            <person name="Andreopoulos B."/>
            <person name="Lipzen A."/>
            <person name="Chen C."/>
            <person name="Yan M."/>
            <person name="Daum C."/>
            <person name="Ng V."/>
            <person name="Clum A."/>
            <person name="Steindorff A."/>
            <person name="Ohm R.A."/>
            <person name="Martin F."/>
            <person name="Silar P."/>
            <person name="Natvig D.O."/>
            <person name="Lalanne C."/>
            <person name="Gautier V."/>
            <person name="Ament-Velasquez S.L."/>
            <person name="Kruys A."/>
            <person name="Hutchinson M.I."/>
            <person name="Powell A.J."/>
            <person name="Barry K."/>
            <person name="Miller A.N."/>
            <person name="Grigoriev I.V."/>
            <person name="Debuchy R."/>
            <person name="Gladieux P."/>
            <person name="Hiltunen Thoren M."/>
            <person name="Johannesson H."/>
        </authorList>
    </citation>
    <scope>NUCLEOTIDE SEQUENCE</scope>
    <source>
        <strain evidence="10">PSN324</strain>
    </source>
</reference>
<dbReference type="PROSITE" id="PS52004">
    <property type="entry name" value="KS3_2"/>
    <property type="match status" value="1"/>
</dbReference>
<dbReference type="InterPro" id="IPR001227">
    <property type="entry name" value="Ac_transferase_dom_sf"/>
</dbReference>
<dbReference type="PROSITE" id="PS00012">
    <property type="entry name" value="PHOSPHOPANTETHEINE"/>
    <property type="match status" value="1"/>
</dbReference>
<dbReference type="InterPro" id="IPR016035">
    <property type="entry name" value="Acyl_Trfase/lysoPLipase"/>
</dbReference>
<dbReference type="Pfam" id="PF00550">
    <property type="entry name" value="PP-binding"/>
    <property type="match status" value="1"/>
</dbReference>
<dbReference type="InterPro" id="IPR020841">
    <property type="entry name" value="PKS_Beta-ketoAc_synthase_dom"/>
</dbReference>
<dbReference type="Gene3D" id="3.10.129.110">
    <property type="entry name" value="Polyketide synthase dehydratase"/>
    <property type="match status" value="1"/>
</dbReference>
<keyword evidence="4" id="KW-0560">Oxidoreductase</keyword>
<dbReference type="EMBL" id="MU864934">
    <property type="protein sequence ID" value="KAK4466132.1"/>
    <property type="molecule type" value="Genomic_DNA"/>
</dbReference>
<dbReference type="GO" id="GO:0031177">
    <property type="term" value="F:phosphopantetheine binding"/>
    <property type="evidence" value="ECO:0007669"/>
    <property type="project" value="InterPro"/>
</dbReference>
<dbReference type="InterPro" id="IPR020806">
    <property type="entry name" value="PKS_PP-bd"/>
</dbReference>
<organism evidence="10 11">
    <name type="scientific">Cladorrhinum samala</name>
    <dbReference type="NCBI Taxonomy" id="585594"/>
    <lineage>
        <taxon>Eukaryota</taxon>
        <taxon>Fungi</taxon>
        <taxon>Dikarya</taxon>
        <taxon>Ascomycota</taxon>
        <taxon>Pezizomycotina</taxon>
        <taxon>Sordariomycetes</taxon>
        <taxon>Sordariomycetidae</taxon>
        <taxon>Sordariales</taxon>
        <taxon>Podosporaceae</taxon>
        <taxon>Cladorrhinum</taxon>
    </lineage>
</organism>
<dbReference type="InterPro" id="IPR050091">
    <property type="entry name" value="PKS_NRPS_Biosynth_Enz"/>
</dbReference>
<dbReference type="GO" id="GO:0004312">
    <property type="term" value="F:fatty acid synthase activity"/>
    <property type="evidence" value="ECO:0007669"/>
    <property type="project" value="TreeGrafter"/>
</dbReference>
<dbReference type="Pfam" id="PF02801">
    <property type="entry name" value="Ketoacyl-synt_C"/>
    <property type="match status" value="1"/>
</dbReference>
<comment type="caution">
    <text evidence="10">The sequence shown here is derived from an EMBL/GenBank/DDBJ whole genome shotgun (WGS) entry which is preliminary data.</text>
</comment>
<dbReference type="InterPro" id="IPR014030">
    <property type="entry name" value="Ketoacyl_synth_N"/>
</dbReference>
<dbReference type="Gene3D" id="3.40.47.10">
    <property type="match status" value="1"/>
</dbReference>
<dbReference type="Gene3D" id="3.50.50.60">
    <property type="entry name" value="FAD/NAD(P)-binding domain"/>
    <property type="match status" value="1"/>
</dbReference>
<dbReference type="InterPro" id="IPR016039">
    <property type="entry name" value="Thiolase-like"/>
</dbReference>
<keyword evidence="2" id="KW-0597">Phosphoprotein</keyword>
<evidence type="ECO:0000259" key="8">
    <source>
        <dbReference type="PROSITE" id="PS52004"/>
    </source>
</evidence>
<dbReference type="GO" id="GO:0044550">
    <property type="term" value="P:secondary metabolite biosynthetic process"/>
    <property type="evidence" value="ECO:0007669"/>
    <property type="project" value="UniProtKB-ARBA"/>
</dbReference>
<dbReference type="SUPFAM" id="SSF51735">
    <property type="entry name" value="NAD(P)-binding Rossmann-fold domains"/>
    <property type="match status" value="2"/>
</dbReference>
<evidence type="ECO:0000256" key="5">
    <source>
        <dbReference type="ARBA" id="ARBA00023268"/>
    </source>
</evidence>
<dbReference type="SUPFAM" id="SSF51971">
    <property type="entry name" value="Nucleotide-binding domain"/>
    <property type="match status" value="1"/>
</dbReference>
<dbReference type="InterPro" id="IPR049900">
    <property type="entry name" value="PKS_mFAS_DH"/>
</dbReference>
<dbReference type="InterPro" id="IPR036188">
    <property type="entry name" value="FAD/NAD-bd_sf"/>
</dbReference>
<dbReference type="InterPro" id="IPR023753">
    <property type="entry name" value="FAD/NAD-binding_dom"/>
</dbReference>
<dbReference type="GO" id="GO:0004315">
    <property type="term" value="F:3-oxoacyl-[acyl-carrier-protein] synthase activity"/>
    <property type="evidence" value="ECO:0007669"/>
    <property type="project" value="InterPro"/>
</dbReference>
<dbReference type="GO" id="GO:0006633">
    <property type="term" value="P:fatty acid biosynthetic process"/>
    <property type="evidence" value="ECO:0007669"/>
    <property type="project" value="InterPro"/>
</dbReference>
<dbReference type="PROSITE" id="PS50075">
    <property type="entry name" value="CARRIER"/>
    <property type="match status" value="1"/>
</dbReference>
<gene>
    <name evidence="10" type="ORF">QBC42DRAFT_193632</name>
</gene>
<dbReference type="InterPro" id="IPR016036">
    <property type="entry name" value="Malonyl_transacylase_ACP-bd"/>
</dbReference>
<dbReference type="Pfam" id="PF14765">
    <property type="entry name" value="PS-DH"/>
    <property type="match status" value="1"/>
</dbReference>
<dbReference type="InterPro" id="IPR042104">
    <property type="entry name" value="PKS_dehydratase_sf"/>
</dbReference>
<dbReference type="SMART" id="SM00822">
    <property type="entry name" value="PKS_KR"/>
    <property type="match status" value="1"/>
</dbReference>
<keyword evidence="11" id="KW-1185">Reference proteome</keyword>
<dbReference type="SMART" id="SM00826">
    <property type="entry name" value="PKS_DH"/>
    <property type="match status" value="1"/>
</dbReference>